<gene>
    <name evidence="3" type="ORF">FF041_32265</name>
</gene>
<keyword evidence="4" id="KW-1185">Reference proteome</keyword>
<evidence type="ECO:0000313" key="3">
    <source>
        <dbReference type="EMBL" id="MQT04662.1"/>
    </source>
</evidence>
<dbReference type="InterPro" id="IPR052739">
    <property type="entry name" value="FAAH2"/>
</dbReference>
<sequence length="532" mass="57027">MIRRAFLTASASATAFLTGPLFVPSRTPRSSRSSRTSRSGRPPMHGTPHLASARDQTDSLRQGRISSVELVELLLKHHAAVNPDINAVVTLDAERARAEAVRADRHLARTGRPLGPLHGLPITVKDSLETVRMRTTSGSPTLDQHIPARDADAVARLREAGAVIMGKTNTPAYCADIQTSNTVFGTTRNPFSPTRTAGGSSGGAAAAVSAGLSSLEVGSDLAGSLRLPAHYCGVYALRPSHGLISSRGHIPRPPGWLTSSDLMTLGPLARSAEDLELLLEVLAGPAPTDAPAWRLELPRPRFARLRDHRVGIWADDPGCRVDTATRALLERVGKLIRTAGAQVDDVSRPADLAESDRAFQTLMFATSTASASDADFHGEVERAGKLAPDDASPYAFYLRSRTLHHRDWLIANEKREELRGRWADYFSRHDILITPAAPTAAVADQSSVPVPDRFITVDGERRDYWSQTTWANLTGLAGLPTAIVPAGTTREGLPLGVQIVGPHLADRTVIAFAARLAELLPPPVVAPARGRP</sequence>
<feature type="compositionally biased region" description="Low complexity" evidence="1">
    <location>
        <begin position="24"/>
        <end position="43"/>
    </location>
</feature>
<feature type="region of interest" description="Disordered" evidence="1">
    <location>
        <begin position="21"/>
        <end position="61"/>
    </location>
</feature>
<feature type="domain" description="Amidase" evidence="2">
    <location>
        <begin position="69"/>
        <end position="509"/>
    </location>
</feature>
<reference evidence="3 4" key="1">
    <citation type="submission" date="2019-05" db="EMBL/GenBank/DDBJ databases">
        <title>Comparative genomics and metabolomics analyses of clavulanic acid producing Streptomyces species provides insight into specialized metabolism and evolution of beta-lactam biosynthetic gene clusters.</title>
        <authorList>
            <person name="Moore M.A."/>
            <person name="Cruz-Morales P."/>
            <person name="Barona Gomez F."/>
            <person name="Kapil T."/>
        </authorList>
    </citation>
    <scope>NUCLEOTIDE SEQUENCE [LARGE SCALE GENOMIC DNA]</scope>
    <source>
        <strain evidence="3 4">NRRL 5741</strain>
    </source>
</reference>
<dbReference type="Pfam" id="PF01425">
    <property type="entry name" value="Amidase"/>
    <property type="match status" value="1"/>
</dbReference>
<dbReference type="PANTHER" id="PTHR43372:SF4">
    <property type="entry name" value="FATTY-ACID AMIDE HYDROLASE 2"/>
    <property type="match status" value="1"/>
</dbReference>
<comment type="caution">
    <text evidence="3">The sequence shown here is derived from an EMBL/GenBank/DDBJ whole genome shotgun (WGS) entry which is preliminary data.</text>
</comment>
<accession>A0A646KQU0</accession>
<protein>
    <submittedName>
        <fullName evidence="3">Amidase</fullName>
        <ecNumber evidence="3">3.5.1.4</ecNumber>
    </submittedName>
</protein>
<evidence type="ECO:0000313" key="4">
    <source>
        <dbReference type="Proteomes" id="UP000419138"/>
    </source>
</evidence>
<dbReference type="SUPFAM" id="SSF75304">
    <property type="entry name" value="Amidase signature (AS) enzymes"/>
    <property type="match status" value="1"/>
</dbReference>
<dbReference type="GO" id="GO:0012505">
    <property type="term" value="C:endomembrane system"/>
    <property type="evidence" value="ECO:0007669"/>
    <property type="project" value="TreeGrafter"/>
</dbReference>
<dbReference type="EMBL" id="VCLA01000192">
    <property type="protein sequence ID" value="MQT04662.1"/>
    <property type="molecule type" value="Genomic_DNA"/>
</dbReference>
<dbReference type="PIRSF" id="PIRSF001221">
    <property type="entry name" value="Amidase_fungi"/>
    <property type="match status" value="1"/>
</dbReference>
<dbReference type="NCBIfam" id="NF004816">
    <property type="entry name" value="PRK06170.1"/>
    <property type="match status" value="1"/>
</dbReference>
<dbReference type="EC" id="3.5.1.4" evidence="3"/>
<proteinExistence type="predicted"/>
<dbReference type="PANTHER" id="PTHR43372">
    <property type="entry name" value="FATTY-ACID AMIDE HYDROLASE"/>
    <property type="match status" value="1"/>
</dbReference>
<organism evidence="3 4">
    <name type="scientific">Streptomyces jumonjinensis</name>
    <dbReference type="NCBI Taxonomy" id="1945"/>
    <lineage>
        <taxon>Bacteria</taxon>
        <taxon>Bacillati</taxon>
        <taxon>Actinomycetota</taxon>
        <taxon>Actinomycetes</taxon>
        <taxon>Kitasatosporales</taxon>
        <taxon>Streptomycetaceae</taxon>
        <taxon>Streptomyces</taxon>
    </lineage>
</organism>
<name>A0A646KQU0_STRJU</name>
<dbReference type="InterPro" id="IPR023631">
    <property type="entry name" value="Amidase_dom"/>
</dbReference>
<dbReference type="Gene3D" id="3.90.1300.10">
    <property type="entry name" value="Amidase signature (AS) domain"/>
    <property type="match status" value="1"/>
</dbReference>
<dbReference type="AlphaFoldDB" id="A0A646KQU0"/>
<dbReference type="InterPro" id="IPR036928">
    <property type="entry name" value="AS_sf"/>
</dbReference>
<evidence type="ECO:0000259" key="2">
    <source>
        <dbReference type="Pfam" id="PF01425"/>
    </source>
</evidence>
<evidence type="ECO:0000256" key="1">
    <source>
        <dbReference type="SAM" id="MobiDB-lite"/>
    </source>
</evidence>
<dbReference type="Proteomes" id="UP000419138">
    <property type="component" value="Unassembled WGS sequence"/>
</dbReference>
<dbReference type="GO" id="GO:0004040">
    <property type="term" value="F:amidase activity"/>
    <property type="evidence" value="ECO:0007669"/>
    <property type="project" value="UniProtKB-EC"/>
</dbReference>
<keyword evidence="3" id="KW-0378">Hydrolase</keyword>